<proteinExistence type="predicted"/>
<name>A0ACB8R684_9AGAM</name>
<reference evidence="1" key="1">
    <citation type="submission" date="2021-02" db="EMBL/GenBank/DDBJ databases">
        <authorList>
            <consortium name="DOE Joint Genome Institute"/>
            <person name="Ahrendt S."/>
            <person name="Looney B.P."/>
            <person name="Miyauchi S."/>
            <person name="Morin E."/>
            <person name="Drula E."/>
            <person name="Courty P.E."/>
            <person name="Chicoki N."/>
            <person name="Fauchery L."/>
            <person name="Kohler A."/>
            <person name="Kuo A."/>
            <person name="Labutti K."/>
            <person name="Pangilinan J."/>
            <person name="Lipzen A."/>
            <person name="Riley R."/>
            <person name="Andreopoulos W."/>
            <person name="He G."/>
            <person name="Johnson J."/>
            <person name="Barry K.W."/>
            <person name="Grigoriev I.V."/>
            <person name="Nagy L."/>
            <person name="Hibbett D."/>
            <person name="Henrissat B."/>
            <person name="Matheny P.B."/>
            <person name="Labbe J."/>
            <person name="Martin F."/>
        </authorList>
    </citation>
    <scope>NUCLEOTIDE SEQUENCE</scope>
    <source>
        <strain evidence="1">FP105234-sp</strain>
    </source>
</reference>
<dbReference type="EMBL" id="MU276303">
    <property type="protein sequence ID" value="KAI0039455.1"/>
    <property type="molecule type" value="Genomic_DNA"/>
</dbReference>
<evidence type="ECO:0000313" key="2">
    <source>
        <dbReference type="Proteomes" id="UP000814033"/>
    </source>
</evidence>
<comment type="caution">
    <text evidence="1">The sequence shown here is derived from an EMBL/GenBank/DDBJ whole genome shotgun (WGS) entry which is preliminary data.</text>
</comment>
<dbReference type="Proteomes" id="UP000814033">
    <property type="component" value="Unassembled WGS sequence"/>
</dbReference>
<sequence length="82" mass="8820">MLGAYSTRKIASTITIIPALHSITTPRSNASPSFNSPPLVPAQLRSLPDSSNRTVLSEMETAQSYELKTKKGAFGRHESTSS</sequence>
<reference evidence="1" key="2">
    <citation type="journal article" date="2022" name="New Phytol.">
        <title>Evolutionary transition to the ectomycorrhizal habit in the genomes of a hyperdiverse lineage of mushroom-forming fungi.</title>
        <authorList>
            <person name="Looney B."/>
            <person name="Miyauchi S."/>
            <person name="Morin E."/>
            <person name="Drula E."/>
            <person name="Courty P.E."/>
            <person name="Kohler A."/>
            <person name="Kuo A."/>
            <person name="LaButti K."/>
            <person name="Pangilinan J."/>
            <person name="Lipzen A."/>
            <person name="Riley R."/>
            <person name="Andreopoulos W."/>
            <person name="He G."/>
            <person name="Johnson J."/>
            <person name="Nolan M."/>
            <person name="Tritt A."/>
            <person name="Barry K.W."/>
            <person name="Grigoriev I.V."/>
            <person name="Nagy L.G."/>
            <person name="Hibbett D."/>
            <person name="Henrissat B."/>
            <person name="Matheny P.B."/>
            <person name="Labbe J."/>
            <person name="Martin F.M."/>
        </authorList>
    </citation>
    <scope>NUCLEOTIDE SEQUENCE</scope>
    <source>
        <strain evidence="1">FP105234-sp</strain>
    </source>
</reference>
<keyword evidence="2" id="KW-1185">Reference proteome</keyword>
<gene>
    <name evidence="1" type="ORF">FA95DRAFT_1612561</name>
</gene>
<evidence type="ECO:0000313" key="1">
    <source>
        <dbReference type="EMBL" id="KAI0039455.1"/>
    </source>
</evidence>
<protein>
    <submittedName>
        <fullName evidence="1">Uncharacterized protein</fullName>
    </submittedName>
</protein>
<accession>A0ACB8R684</accession>
<organism evidence="1 2">
    <name type="scientific">Auriscalpium vulgare</name>
    <dbReference type="NCBI Taxonomy" id="40419"/>
    <lineage>
        <taxon>Eukaryota</taxon>
        <taxon>Fungi</taxon>
        <taxon>Dikarya</taxon>
        <taxon>Basidiomycota</taxon>
        <taxon>Agaricomycotina</taxon>
        <taxon>Agaricomycetes</taxon>
        <taxon>Russulales</taxon>
        <taxon>Auriscalpiaceae</taxon>
        <taxon>Auriscalpium</taxon>
    </lineage>
</organism>